<dbReference type="AlphaFoldDB" id="E6KAU8"/>
<name>E6KAU8_9BACT</name>
<reference evidence="1 2" key="1">
    <citation type="submission" date="2010-10" db="EMBL/GenBank/DDBJ databases">
        <authorList>
            <person name="Muzny D."/>
            <person name="Qin X."/>
            <person name="Deng J."/>
            <person name="Jiang H."/>
            <person name="Liu Y."/>
            <person name="Qu J."/>
            <person name="Song X.-Z."/>
            <person name="Zhang L."/>
            <person name="Thornton R."/>
            <person name="Coyle M."/>
            <person name="Francisco L."/>
            <person name="Jackson L."/>
            <person name="Javaid M."/>
            <person name="Korchina V."/>
            <person name="Kovar C."/>
            <person name="Mata R."/>
            <person name="Mathew T."/>
            <person name="Ngo R."/>
            <person name="Nguyen L."/>
            <person name="Nguyen N."/>
            <person name="Okwuonu G."/>
            <person name="Ongeri F."/>
            <person name="Pham C."/>
            <person name="Simmons D."/>
            <person name="Wilczek-Boney K."/>
            <person name="Hale W."/>
            <person name="Jakkamsetti A."/>
            <person name="Pham P."/>
            <person name="Ruth R."/>
            <person name="San Lucas F."/>
            <person name="Warren J."/>
            <person name="Zhang J."/>
            <person name="Zhao Z."/>
            <person name="Zhou C."/>
            <person name="Zhu D."/>
            <person name="Lee S."/>
            <person name="Bess C."/>
            <person name="Blankenburg K."/>
            <person name="Forbes L."/>
            <person name="Fu Q."/>
            <person name="Gubbala S."/>
            <person name="Hirani K."/>
            <person name="Jayaseelan J.C."/>
            <person name="Lara F."/>
            <person name="Munidasa M."/>
            <person name="Palculict T."/>
            <person name="Patil S."/>
            <person name="Pu L.-L."/>
            <person name="Saada N."/>
            <person name="Tang L."/>
            <person name="Weissenberger G."/>
            <person name="Zhu Y."/>
            <person name="Hemphill L."/>
            <person name="Shang Y."/>
            <person name="Youmans B."/>
            <person name="Ayvaz T."/>
            <person name="Ross M."/>
            <person name="Santibanez J."/>
            <person name="Aqrawi P."/>
            <person name="Gross S."/>
            <person name="Joshi V."/>
            <person name="Fowler G."/>
            <person name="Nazareth L."/>
            <person name="Reid J."/>
            <person name="Worley K."/>
            <person name="Petrosino J."/>
            <person name="Highlander S."/>
            <person name="Gibbs R."/>
        </authorList>
    </citation>
    <scope>NUCLEOTIDE SEQUENCE [LARGE SCALE GENOMIC DNA]</scope>
    <source>
        <strain evidence="1 2">ATCC 33574</strain>
    </source>
</reference>
<dbReference type="Proteomes" id="UP000003112">
    <property type="component" value="Unassembled WGS sequence"/>
</dbReference>
<accession>E6KAU8</accession>
<organism evidence="1 2">
    <name type="scientific">Segatella buccae ATCC 33574</name>
    <dbReference type="NCBI Taxonomy" id="873513"/>
    <lineage>
        <taxon>Bacteria</taxon>
        <taxon>Pseudomonadati</taxon>
        <taxon>Bacteroidota</taxon>
        <taxon>Bacteroidia</taxon>
        <taxon>Bacteroidales</taxon>
        <taxon>Prevotellaceae</taxon>
        <taxon>Segatella</taxon>
    </lineage>
</organism>
<sequence>MSENSKPELLERNRIRTYILETRKREARRVLPLLMSKYHFCGRHAGRMR</sequence>
<gene>
    <name evidence="1" type="ORF">HMPREF6485_2734</name>
</gene>
<protein>
    <submittedName>
        <fullName evidence="1">Uncharacterized protein</fullName>
    </submittedName>
</protein>
<proteinExistence type="predicted"/>
<comment type="caution">
    <text evidence="1">The sequence shown here is derived from an EMBL/GenBank/DDBJ whole genome shotgun (WGS) entry which is preliminary data.</text>
</comment>
<evidence type="ECO:0000313" key="1">
    <source>
        <dbReference type="EMBL" id="EFU29408.1"/>
    </source>
</evidence>
<evidence type="ECO:0000313" key="2">
    <source>
        <dbReference type="Proteomes" id="UP000003112"/>
    </source>
</evidence>
<keyword evidence="2" id="KW-1185">Reference proteome</keyword>
<dbReference type="EMBL" id="AEPD01000049">
    <property type="protein sequence ID" value="EFU29408.1"/>
    <property type="molecule type" value="Genomic_DNA"/>
</dbReference>
<dbReference type="HOGENOM" id="CLU_3139101_0_0_10"/>